<evidence type="ECO:0000313" key="1">
    <source>
        <dbReference type="EnsemblProtists" id="HpaP810642"/>
    </source>
</evidence>
<proteinExistence type="predicted"/>
<sequence length="79" mass="9086">MVQQTKVLPKVKYSKMTIDFIATTRTRETLLKPSVLAASRCLRFSTALFAVGHAFACDNDSPLERRKYFLVALRSRFSW</sequence>
<accession>M4BVU8</accession>
<dbReference type="VEuPathDB" id="FungiDB:HpaG810642"/>
<dbReference type="EnsemblProtists" id="HpaT810642">
    <property type="protein sequence ID" value="HpaP810642"/>
    <property type="gene ID" value="HpaG810642"/>
</dbReference>
<organism evidence="1 2">
    <name type="scientific">Hyaloperonospora arabidopsidis (strain Emoy2)</name>
    <name type="common">Downy mildew agent</name>
    <name type="synonym">Peronospora arabidopsidis</name>
    <dbReference type="NCBI Taxonomy" id="559515"/>
    <lineage>
        <taxon>Eukaryota</taxon>
        <taxon>Sar</taxon>
        <taxon>Stramenopiles</taxon>
        <taxon>Oomycota</taxon>
        <taxon>Peronosporomycetes</taxon>
        <taxon>Peronosporales</taxon>
        <taxon>Peronosporaceae</taxon>
        <taxon>Hyaloperonospora</taxon>
    </lineage>
</organism>
<evidence type="ECO:0000313" key="2">
    <source>
        <dbReference type="Proteomes" id="UP000011713"/>
    </source>
</evidence>
<protein>
    <submittedName>
        <fullName evidence="1">Uncharacterized protein</fullName>
    </submittedName>
</protein>
<reference evidence="1" key="2">
    <citation type="submission" date="2015-06" db="UniProtKB">
        <authorList>
            <consortium name="EnsemblProtists"/>
        </authorList>
    </citation>
    <scope>IDENTIFICATION</scope>
    <source>
        <strain evidence="1">Emoy2</strain>
    </source>
</reference>
<dbReference type="Proteomes" id="UP000011713">
    <property type="component" value="Unassembled WGS sequence"/>
</dbReference>
<dbReference type="AlphaFoldDB" id="M4BVU8"/>
<name>M4BVU8_HYAAE</name>
<keyword evidence="2" id="KW-1185">Reference proteome</keyword>
<dbReference type="HOGENOM" id="CLU_2611121_0_0_1"/>
<dbReference type="EMBL" id="JH597987">
    <property type="status" value="NOT_ANNOTATED_CDS"/>
    <property type="molecule type" value="Genomic_DNA"/>
</dbReference>
<dbReference type="InParanoid" id="M4BVU8"/>
<reference evidence="2" key="1">
    <citation type="journal article" date="2010" name="Science">
        <title>Signatures of adaptation to obligate biotrophy in the Hyaloperonospora arabidopsidis genome.</title>
        <authorList>
            <person name="Baxter L."/>
            <person name="Tripathy S."/>
            <person name="Ishaque N."/>
            <person name="Boot N."/>
            <person name="Cabral A."/>
            <person name="Kemen E."/>
            <person name="Thines M."/>
            <person name="Ah-Fong A."/>
            <person name="Anderson R."/>
            <person name="Badejoko W."/>
            <person name="Bittner-Eddy P."/>
            <person name="Boore J.L."/>
            <person name="Chibucos M.C."/>
            <person name="Coates M."/>
            <person name="Dehal P."/>
            <person name="Delehaunty K."/>
            <person name="Dong S."/>
            <person name="Downton P."/>
            <person name="Dumas B."/>
            <person name="Fabro G."/>
            <person name="Fronick C."/>
            <person name="Fuerstenberg S.I."/>
            <person name="Fulton L."/>
            <person name="Gaulin E."/>
            <person name="Govers F."/>
            <person name="Hughes L."/>
            <person name="Humphray S."/>
            <person name="Jiang R.H."/>
            <person name="Judelson H."/>
            <person name="Kamoun S."/>
            <person name="Kyung K."/>
            <person name="Meijer H."/>
            <person name="Minx P."/>
            <person name="Morris P."/>
            <person name="Nelson J."/>
            <person name="Phuntumart V."/>
            <person name="Qutob D."/>
            <person name="Rehmany A."/>
            <person name="Rougon-Cardoso A."/>
            <person name="Ryden P."/>
            <person name="Torto-Alalibo T."/>
            <person name="Studholme D."/>
            <person name="Wang Y."/>
            <person name="Win J."/>
            <person name="Wood J."/>
            <person name="Clifton S.W."/>
            <person name="Rogers J."/>
            <person name="Van den Ackerveken G."/>
            <person name="Jones J.D."/>
            <person name="McDowell J.M."/>
            <person name="Beynon J."/>
            <person name="Tyler B.M."/>
        </authorList>
    </citation>
    <scope>NUCLEOTIDE SEQUENCE [LARGE SCALE GENOMIC DNA]</scope>
    <source>
        <strain evidence="2">Emoy2</strain>
    </source>
</reference>